<evidence type="ECO:0000256" key="1">
    <source>
        <dbReference type="SAM" id="Phobius"/>
    </source>
</evidence>
<keyword evidence="1" id="KW-0472">Membrane</keyword>
<feature type="transmembrane region" description="Helical" evidence="1">
    <location>
        <begin position="9"/>
        <end position="31"/>
    </location>
</feature>
<sequence>MALNIKPTLLTKITMGSFLLFLILNGAYYLLLGLNIQFLKAESGIYLANAGKASAEGFAFIIPIMKNGYNGHFAPLAFLAEFWQSQLFGTHETYWFWRQMVVVSLFMTCISFFSISLAMLESDLKKPTIPTSLAGISIAVIFGFQPIVTTLVSWPFMAIQLFCLSLAILSFLYLIKFSNSNSRTHLWLALVLAYSTMHVFGTGLAISVSVLFTATILIALRWYAAGEEKSVLRQSLTPVFVLLAFTIIHTVLMVRSVGGTPPSESVSIGVSIARYGAIFIELLHTSLRSIWAQGGILNPEMRGMGADSCYGWGLIFILSVTMFSLMHSYLKTPSEKALSRITITMLPTLTLIIIVGMITYRIRTEPSNNVLIGYINTDRYLIFSSFCGLVFIAGLYLISKVKLSASSAAAFLTAAIVCVCGNAVFMHKVPYIIWPEKLISHTDYWNGILNSVKDDTDYQSTNWNQSMKTVTDFDITPLTFQQLIENDLEDRGQKRP</sequence>
<feature type="transmembrane region" description="Helical" evidence="1">
    <location>
        <begin position="380"/>
        <end position="399"/>
    </location>
</feature>
<name>A0ABX5YSX7_9PLAN</name>
<dbReference type="RefSeq" id="WP_002647042.1">
    <property type="nucleotide sequence ID" value="NZ_CP042910.1"/>
</dbReference>
<feature type="transmembrane region" description="Helical" evidence="1">
    <location>
        <begin position="405"/>
        <end position="425"/>
    </location>
</feature>
<gene>
    <name evidence="2" type="ORF">GmarT_46470</name>
</gene>
<evidence type="ECO:0000313" key="2">
    <source>
        <dbReference type="EMBL" id="QEG18756.1"/>
    </source>
</evidence>
<dbReference type="GeneID" id="98649108"/>
<accession>A0ABX5YSX7</accession>
<feature type="transmembrane region" description="Helical" evidence="1">
    <location>
        <begin position="236"/>
        <end position="254"/>
    </location>
</feature>
<reference evidence="2 3" key="1">
    <citation type="submission" date="2019-08" db="EMBL/GenBank/DDBJ databases">
        <title>Deep-cultivation of Planctomycetes and their phenomic and genomic characterization uncovers novel biology.</title>
        <authorList>
            <person name="Wiegand S."/>
            <person name="Jogler M."/>
            <person name="Boedeker C."/>
            <person name="Pinto D."/>
            <person name="Vollmers J."/>
            <person name="Rivas-Marin E."/>
            <person name="Kohn T."/>
            <person name="Peeters S.H."/>
            <person name="Heuer A."/>
            <person name="Rast P."/>
            <person name="Oberbeckmann S."/>
            <person name="Bunk B."/>
            <person name="Jeske O."/>
            <person name="Meyerdierks A."/>
            <person name="Storesund J.E."/>
            <person name="Kallscheuer N."/>
            <person name="Luecker S."/>
            <person name="Lage O.M."/>
            <person name="Pohl T."/>
            <person name="Merkel B.J."/>
            <person name="Hornburger P."/>
            <person name="Mueller R.-W."/>
            <person name="Bruemmer F."/>
            <person name="Labrenz M."/>
            <person name="Spormann A.M."/>
            <person name="Op den Camp H."/>
            <person name="Overmann J."/>
            <person name="Amann R."/>
            <person name="Jetten M.S.M."/>
            <person name="Mascher T."/>
            <person name="Medema M.H."/>
            <person name="Devos D.P."/>
            <person name="Kaster A.-K."/>
            <person name="Ovreas L."/>
            <person name="Rohde M."/>
            <person name="Galperin M.Y."/>
            <person name="Jogler C."/>
        </authorList>
    </citation>
    <scope>NUCLEOTIDE SEQUENCE [LARGE SCALE GENOMIC DNA]</scope>
    <source>
        <strain evidence="2 3">DSM 8797</strain>
    </source>
</reference>
<feature type="transmembrane region" description="Helical" evidence="1">
    <location>
        <begin position="129"/>
        <end position="148"/>
    </location>
</feature>
<feature type="transmembrane region" description="Helical" evidence="1">
    <location>
        <begin position="95"/>
        <end position="117"/>
    </location>
</feature>
<evidence type="ECO:0000313" key="3">
    <source>
        <dbReference type="Proteomes" id="UP000322887"/>
    </source>
</evidence>
<protein>
    <recommendedName>
        <fullName evidence="4">Glycosyltransferase RgtA/B/C/D-like domain-containing protein</fullName>
    </recommendedName>
</protein>
<feature type="transmembrane region" description="Helical" evidence="1">
    <location>
        <begin position="341"/>
        <end position="360"/>
    </location>
</feature>
<organism evidence="2 3">
    <name type="scientific">Gimesia maris</name>
    <dbReference type="NCBI Taxonomy" id="122"/>
    <lineage>
        <taxon>Bacteria</taxon>
        <taxon>Pseudomonadati</taxon>
        <taxon>Planctomycetota</taxon>
        <taxon>Planctomycetia</taxon>
        <taxon>Planctomycetales</taxon>
        <taxon>Planctomycetaceae</taxon>
        <taxon>Gimesia</taxon>
    </lineage>
</organism>
<feature type="transmembrane region" description="Helical" evidence="1">
    <location>
        <begin position="154"/>
        <end position="175"/>
    </location>
</feature>
<keyword evidence="1" id="KW-1133">Transmembrane helix</keyword>
<keyword evidence="1" id="KW-0812">Transmembrane</keyword>
<feature type="transmembrane region" description="Helical" evidence="1">
    <location>
        <begin position="308"/>
        <end position="329"/>
    </location>
</feature>
<dbReference type="EMBL" id="CP042910">
    <property type="protein sequence ID" value="QEG18756.1"/>
    <property type="molecule type" value="Genomic_DNA"/>
</dbReference>
<dbReference type="Proteomes" id="UP000322887">
    <property type="component" value="Chromosome"/>
</dbReference>
<proteinExistence type="predicted"/>
<feature type="transmembrane region" description="Helical" evidence="1">
    <location>
        <begin position="206"/>
        <end position="224"/>
    </location>
</feature>
<keyword evidence="3" id="KW-1185">Reference proteome</keyword>
<evidence type="ECO:0008006" key="4">
    <source>
        <dbReference type="Google" id="ProtNLM"/>
    </source>
</evidence>